<dbReference type="Proteomes" id="UP000356253">
    <property type="component" value="Unassembled WGS sequence"/>
</dbReference>
<name>A0AC61Y7R8_9FLAO</name>
<protein>
    <submittedName>
        <fullName evidence="1">Uncharacterized protein</fullName>
    </submittedName>
</protein>
<keyword evidence="2" id="KW-1185">Reference proteome</keyword>
<organism evidence="1 2">
    <name type="scientific">Mesonia oceanica</name>
    <dbReference type="NCBI Taxonomy" id="2687242"/>
    <lineage>
        <taxon>Bacteria</taxon>
        <taxon>Pseudomonadati</taxon>
        <taxon>Bacteroidota</taxon>
        <taxon>Flavobacteriia</taxon>
        <taxon>Flavobacteriales</taxon>
        <taxon>Flavobacteriaceae</taxon>
        <taxon>Mesonia</taxon>
    </lineage>
</organism>
<evidence type="ECO:0000313" key="2">
    <source>
        <dbReference type="Proteomes" id="UP000356253"/>
    </source>
</evidence>
<reference evidence="1" key="1">
    <citation type="submission" date="2019-09" db="EMBL/GenBank/DDBJ databases">
        <authorList>
            <person name="Rodrigo-Torres L."/>
            <person name="Arahal R. D."/>
            <person name="Lucena T."/>
        </authorList>
    </citation>
    <scope>NUCLEOTIDE SEQUENCE</scope>
    <source>
        <strain evidence="1">ISS653</strain>
    </source>
</reference>
<gene>
    <name evidence="1" type="ORF">FVB9532_01669</name>
</gene>
<sequence length="213" mass="24913">MKITILTILFLALLSCKDVTERKPNEPKSDRFELLPEPDKAEKEKYLKNQNLTSFLKNPIELQNFKEKKSRNVTTSVTNGTEFYFNPKTKDSIFYVYYYPAEKFDNPRKIDQIIVFKHGENKHKYDDQTETLIELRVFNKDSDLGKANLVGLTKTELESEFGNDYLTFDNGIAYSNKNKVLILELENSKVKSYRYIKLNTEKIDTDLIGQIIK</sequence>
<dbReference type="EMBL" id="CABVMM010000006">
    <property type="protein sequence ID" value="VVV00399.1"/>
    <property type="molecule type" value="Genomic_DNA"/>
</dbReference>
<proteinExistence type="predicted"/>
<accession>A0AC61Y7R8</accession>
<evidence type="ECO:0000313" key="1">
    <source>
        <dbReference type="EMBL" id="VVV00399.1"/>
    </source>
</evidence>
<comment type="caution">
    <text evidence="1">The sequence shown here is derived from an EMBL/GenBank/DDBJ whole genome shotgun (WGS) entry which is preliminary data.</text>
</comment>